<evidence type="ECO:0000256" key="1">
    <source>
        <dbReference type="SAM" id="MobiDB-lite"/>
    </source>
</evidence>
<proteinExistence type="predicted"/>
<evidence type="ECO:0000313" key="3">
    <source>
        <dbReference type="Proteomes" id="UP000007800"/>
    </source>
</evidence>
<feature type="compositionally biased region" description="Basic and acidic residues" evidence="1">
    <location>
        <begin position="68"/>
        <end position="84"/>
    </location>
</feature>
<keyword evidence="3" id="KW-1185">Reference proteome</keyword>
<evidence type="ECO:0000313" key="2">
    <source>
        <dbReference type="EMBL" id="EER02877.1"/>
    </source>
</evidence>
<dbReference type="RefSeq" id="XP_002771061.1">
    <property type="nucleotide sequence ID" value="XM_002771015.1"/>
</dbReference>
<organism evidence="3">
    <name type="scientific">Perkinsus marinus (strain ATCC 50983 / TXsc)</name>
    <dbReference type="NCBI Taxonomy" id="423536"/>
    <lineage>
        <taxon>Eukaryota</taxon>
        <taxon>Sar</taxon>
        <taxon>Alveolata</taxon>
        <taxon>Perkinsozoa</taxon>
        <taxon>Perkinsea</taxon>
        <taxon>Perkinsida</taxon>
        <taxon>Perkinsidae</taxon>
        <taxon>Perkinsus</taxon>
    </lineage>
</organism>
<accession>C5LK90</accession>
<dbReference type="AlphaFoldDB" id="C5LK90"/>
<feature type="compositionally biased region" description="Acidic residues" evidence="1">
    <location>
        <begin position="91"/>
        <end position="100"/>
    </location>
</feature>
<dbReference type="InParanoid" id="C5LK90"/>
<dbReference type="EMBL" id="GG682743">
    <property type="protein sequence ID" value="EER02877.1"/>
    <property type="molecule type" value="Genomic_DNA"/>
</dbReference>
<dbReference type="GeneID" id="9051216"/>
<dbReference type="Proteomes" id="UP000007800">
    <property type="component" value="Unassembled WGS sequence"/>
</dbReference>
<feature type="region of interest" description="Disordered" evidence="1">
    <location>
        <begin position="55"/>
        <end position="111"/>
    </location>
</feature>
<sequence>MIHNVDLADDVRMTKSSQRVDLTEIISVRKSAFLVFFDSLCHKVCGTRSPRVITRNLRPPSETTQNTTRHDETRLVCAEDKSDADSATDQQTDDETDEGDNVMFDIPPDLF</sequence>
<gene>
    <name evidence="2" type="ORF">Pmar_PMAR026036</name>
</gene>
<protein>
    <submittedName>
        <fullName evidence="2">Uncharacterized protein</fullName>
    </submittedName>
</protein>
<name>C5LK90_PERM5</name>
<reference evidence="2 3" key="1">
    <citation type="submission" date="2008-07" db="EMBL/GenBank/DDBJ databases">
        <authorList>
            <person name="El-Sayed N."/>
            <person name="Caler E."/>
            <person name="Inman J."/>
            <person name="Amedeo P."/>
            <person name="Hass B."/>
            <person name="Wortman J."/>
        </authorList>
    </citation>
    <scope>NUCLEOTIDE SEQUENCE [LARGE SCALE GENOMIC DNA]</scope>
    <source>
        <strain evidence="3">ATCC 50983 / TXsc</strain>
    </source>
</reference>